<dbReference type="InterPro" id="IPR025877">
    <property type="entry name" value="MobA-like_NTP_Trfase"/>
</dbReference>
<reference evidence="3" key="1">
    <citation type="submission" date="2017-08" db="EMBL/GenBank/DDBJ databases">
        <authorList>
            <person name="Imhoff J.F."/>
            <person name="Rahn T."/>
            <person name="Kuenzel S."/>
            <person name="Neulinger S.C."/>
        </authorList>
    </citation>
    <scope>NUCLEOTIDE SEQUENCE</scope>
    <source>
        <strain evidence="3">DSM 9154</strain>
    </source>
</reference>
<dbReference type="Gene3D" id="3.90.550.10">
    <property type="entry name" value="Spore Coat Polysaccharide Biosynthesis Protein SpsA, Chain A"/>
    <property type="match status" value="1"/>
</dbReference>
<evidence type="ECO:0000259" key="2">
    <source>
        <dbReference type="Pfam" id="PF12804"/>
    </source>
</evidence>
<dbReference type="AlphaFoldDB" id="A0A934V1A9"/>
<dbReference type="GO" id="GO:0016779">
    <property type="term" value="F:nucleotidyltransferase activity"/>
    <property type="evidence" value="ECO:0007669"/>
    <property type="project" value="UniProtKB-ARBA"/>
</dbReference>
<keyword evidence="1" id="KW-0460">Magnesium</keyword>
<name>A0A934V1A9_9PROT</name>
<gene>
    <name evidence="3" type="ORF">CKO21_18405</name>
</gene>
<protein>
    <recommendedName>
        <fullName evidence="2">MobA-like NTP transferase domain-containing protein</fullName>
    </recommendedName>
</protein>
<dbReference type="SUPFAM" id="SSF53448">
    <property type="entry name" value="Nucleotide-diphospho-sugar transferases"/>
    <property type="match status" value="1"/>
</dbReference>
<organism evidence="3 4">
    <name type="scientific">Rhodovibrio salinarum</name>
    <dbReference type="NCBI Taxonomy" id="1087"/>
    <lineage>
        <taxon>Bacteria</taxon>
        <taxon>Pseudomonadati</taxon>
        <taxon>Pseudomonadota</taxon>
        <taxon>Alphaproteobacteria</taxon>
        <taxon>Rhodospirillales</taxon>
        <taxon>Rhodovibrionaceae</taxon>
        <taxon>Rhodovibrio</taxon>
    </lineage>
</organism>
<evidence type="ECO:0000313" key="4">
    <source>
        <dbReference type="Proteomes" id="UP000778970"/>
    </source>
</evidence>
<sequence>MTNDGARAHALVLAGGVDRTHPVAQADSVAAKPFARVAGTAMVERVVAALLASDRITHVTLSLSRDAVTTAHLTELPAHIRAGSVSLREPGPSRAASALDGAAVAPGDRPLLIVTADHPLLTAAMVDDVLVGAQRAACDFAVAMNQVQILAQRYPEVRCSRLRMRDGVYSGCNLYAMMRPAGSRAVTFWRELEQSRKAPHRIAARLGPASLVGYLLRRWTLAQALERLSAQIGCRVAPVLLEQPEAAIDVDTPADLALVRRIARQGPGAHDTAAR</sequence>
<evidence type="ECO:0000313" key="3">
    <source>
        <dbReference type="EMBL" id="MBK1699222.1"/>
    </source>
</evidence>
<dbReference type="Pfam" id="PF12804">
    <property type="entry name" value="NTP_transf_3"/>
    <property type="match status" value="1"/>
</dbReference>
<comment type="caution">
    <text evidence="3">The sequence shown here is derived from an EMBL/GenBank/DDBJ whole genome shotgun (WGS) entry which is preliminary data.</text>
</comment>
<accession>A0A934V1A9</accession>
<dbReference type="Proteomes" id="UP000778970">
    <property type="component" value="Unassembled WGS sequence"/>
</dbReference>
<dbReference type="InterPro" id="IPR029044">
    <property type="entry name" value="Nucleotide-diphossugar_trans"/>
</dbReference>
<keyword evidence="4" id="KW-1185">Reference proteome</keyword>
<feature type="domain" description="MobA-like NTP transferase" evidence="2">
    <location>
        <begin position="10"/>
        <end position="206"/>
    </location>
</feature>
<dbReference type="RefSeq" id="WP_051432283.1">
    <property type="nucleotide sequence ID" value="NZ_NRRE01000035.1"/>
</dbReference>
<dbReference type="EMBL" id="NRRE01000035">
    <property type="protein sequence ID" value="MBK1699222.1"/>
    <property type="molecule type" value="Genomic_DNA"/>
</dbReference>
<proteinExistence type="predicted"/>
<reference evidence="3" key="2">
    <citation type="journal article" date="2020" name="Microorganisms">
        <title>Osmotic Adaptation and Compatible Solute Biosynthesis of Phototrophic Bacteria as Revealed from Genome Analyses.</title>
        <authorList>
            <person name="Imhoff J.F."/>
            <person name="Rahn T."/>
            <person name="Kunzel S."/>
            <person name="Keller A."/>
            <person name="Neulinger S.C."/>
        </authorList>
    </citation>
    <scope>NUCLEOTIDE SEQUENCE</scope>
    <source>
        <strain evidence="3">DSM 9154</strain>
    </source>
</reference>
<evidence type="ECO:0000256" key="1">
    <source>
        <dbReference type="ARBA" id="ARBA00022842"/>
    </source>
</evidence>